<dbReference type="AlphaFoldDB" id="A0A317DUQ1"/>
<dbReference type="Proteomes" id="UP000245461">
    <property type="component" value="Unassembled WGS sequence"/>
</dbReference>
<dbReference type="HAMAP" id="MF_02202">
    <property type="entry name" value="TolQ"/>
    <property type="match status" value="1"/>
</dbReference>
<evidence type="ECO:0000256" key="1">
    <source>
        <dbReference type="ARBA" id="ARBA00004651"/>
    </source>
</evidence>
<comment type="subcellular location">
    <subcellularLocation>
        <location evidence="10">Cell inner membrane</location>
        <topology evidence="10">Multi-pass membrane protein</topology>
    </subcellularLocation>
    <subcellularLocation>
        <location evidence="1">Cell membrane</location>
        <topology evidence="1">Multi-pass membrane protein</topology>
    </subcellularLocation>
</comment>
<evidence type="ECO:0000259" key="11">
    <source>
        <dbReference type="Pfam" id="PF01618"/>
    </source>
</evidence>
<name>A0A317DUQ1_9PROT</name>
<dbReference type="PANTHER" id="PTHR30625:SF3">
    <property type="entry name" value="TOL-PAL SYSTEM PROTEIN TOLQ"/>
    <property type="match status" value="1"/>
</dbReference>
<comment type="subunit">
    <text evidence="10">The Tol-Pal system is composed of five core proteins: the inner membrane proteins TolA, TolQ and TolR, the periplasmic protein TolB and the outer membrane protein Pal. They form a network linking the inner and outer membranes and the peptidoglycan layer.</text>
</comment>
<dbReference type="GO" id="GO:0043213">
    <property type="term" value="P:bacteriocin transport"/>
    <property type="evidence" value="ECO:0007669"/>
    <property type="project" value="InterPro"/>
</dbReference>
<evidence type="ECO:0000256" key="6">
    <source>
        <dbReference type="ARBA" id="ARBA00022692"/>
    </source>
</evidence>
<dbReference type="EMBL" id="QGLE01000017">
    <property type="protein sequence ID" value="PWR18114.1"/>
    <property type="molecule type" value="Genomic_DNA"/>
</dbReference>
<dbReference type="GO" id="GO:0017038">
    <property type="term" value="P:protein import"/>
    <property type="evidence" value="ECO:0007669"/>
    <property type="project" value="TreeGrafter"/>
</dbReference>
<feature type="transmembrane region" description="Helical" evidence="10">
    <location>
        <begin position="41"/>
        <end position="62"/>
    </location>
</feature>
<organism evidence="12 13">
    <name type="scientific">Zavarzinia aquatilis</name>
    <dbReference type="NCBI Taxonomy" id="2211142"/>
    <lineage>
        <taxon>Bacteria</taxon>
        <taxon>Pseudomonadati</taxon>
        <taxon>Pseudomonadota</taxon>
        <taxon>Alphaproteobacteria</taxon>
        <taxon>Rhodospirillales</taxon>
        <taxon>Zavarziniaceae</taxon>
        <taxon>Zavarzinia</taxon>
    </lineage>
</organism>
<evidence type="ECO:0000256" key="10">
    <source>
        <dbReference type="HAMAP-Rule" id="MF_02202"/>
    </source>
</evidence>
<feature type="transmembrane region" description="Helical" evidence="10">
    <location>
        <begin position="198"/>
        <end position="220"/>
    </location>
</feature>
<dbReference type="InterPro" id="IPR050790">
    <property type="entry name" value="ExbB/TolQ_transport"/>
</dbReference>
<dbReference type="OrthoDB" id="9805133at2"/>
<comment type="similarity">
    <text evidence="2 10">Belongs to the ExbB/TolQ family.</text>
</comment>
<feature type="transmembrane region" description="Helical" evidence="10">
    <location>
        <begin position="154"/>
        <end position="178"/>
    </location>
</feature>
<dbReference type="Pfam" id="PF01618">
    <property type="entry name" value="MotA_ExbB"/>
    <property type="match status" value="1"/>
</dbReference>
<evidence type="ECO:0000256" key="7">
    <source>
        <dbReference type="ARBA" id="ARBA00022989"/>
    </source>
</evidence>
<comment type="caution">
    <text evidence="12">The sequence shown here is derived from an EMBL/GenBank/DDBJ whole genome shotgun (WGS) entry which is preliminary data.</text>
</comment>
<reference evidence="12 13" key="1">
    <citation type="submission" date="2018-05" db="EMBL/GenBank/DDBJ databases">
        <title>Zavarzinia sp. HR-AS.</title>
        <authorList>
            <person name="Lee Y."/>
            <person name="Jeon C.O."/>
        </authorList>
    </citation>
    <scope>NUCLEOTIDE SEQUENCE [LARGE SCALE GENOMIC DNA]</scope>
    <source>
        <strain evidence="12 13">HR-AS</strain>
    </source>
</reference>
<evidence type="ECO:0000256" key="9">
    <source>
        <dbReference type="ARBA" id="ARBA00023306"/>
    </source>
</evidence>
<evidence type="ECO:0000256" key="3">
    <source>
        <dbReference type="ARBA" id="ARBA00022475"/>
    </source>
</evidence>
<keyword evidence="4 10" id="KW-0997">Cell inner membrane</keyword>
<evidence type="ECO:0000256" key="5">
    <source>
        <dbReference type="ARBA" id="ARBA00022618"/>
    </source>
</evidence>
<evidence type="ECO:0000256" key="4">
    <source>
        <dbReference type="ARBA" id="ARBA00022519"/>
    </source>
</evidence>
<feature type="domain" description="MotA/TolQ/ExbB proton channel" evidence="11">
    <location>
        <begin position="130"/>
        <end position="234"/>
    </location>
</feature>
<gene>
    <name evidence="10 12" type="primary">tolQ</name>
    <name evidence="12" type="ORF">DKG74_19905</name>
</gene>
<keyword evidence="8 10" id="KW-0472">Membrane</keyword>
<keyword evidence="6 10" id="KW-0812">Transmembrane</keyword>
<keyword evidence="13" id="KW-1185">Reference proteome</keyword>
<dbReference type="GO" id="GO:0005886">
    <property type="term" value="C:plasma membrane"/>
    <property type="evidence" value="ECO:0007669"/>
    <property type="project" value="UniProtKB-SubCell"/>
</dbReference>
<sequence length="254" mass="27414">MNPDATTGALTAPVGDIAATGLGGAAAPDMSIMGLFLQADWVVKLVVILLLLASFWSWAIIIDKLRRLRRVQVQADQFEEAFWSGNSIDDLYDRIQARPDHPMALVFVAAMREWRRATERLAAPGAALATGLQERISKVMRVALNRELDGLERYLGFLATVGSTAPFVGLFGTVWGIMNSFSSIAISKNTSLSVVAPGIAEALFATALGLVAAIPAVIAYNKLSSDVGRFQGRLEGFADEFSAILSRQVDERRS</sequence>
<keyword evidence="9 10" id="KW-0131">Cell cycle</keyword>
<comment type="function">
    <text evidence="10">Part of the Tol-Pal system, which plays a role in outer membrane invagination during cell division and is important for maintaining outer membrane integrity.</text>
</comment>
<evidence type="ECO:0000313" key="12">
    <source>
        <dbReference type="EMBL" id="PWR18114.1"/>
    </source>
</evidence>
<dbReference type="NCBIfam" id="TIGR02796">
    <property type="entry name" value="tolQ"/>
    <property type="match status" value="1"/>
</dbReference>
<keyword evidence="5 10" id="KW-0132">Cell division</keyword>
<proteinExistence type="inferred from homology"/>
<evidence type="ECO:0000256" key="8">
    <source>
        <dbReference type="ARBA" id="ARBA00023136"/>
    </source>
</evidence>
<dbReference type="RefSeq" id="WP_109907933.1">
    <property type="nucleotide sequence ID" value="NZ_QGLE01000017.1"/>
</dbReference>
<accession>A0A317DUQ1</accession>
<dbReference type="InterPro" id="IPR002898">
    <property type="entry name" value="MotA_ExbB_proton_chnl"/>
</dbReference>
<protein>
    <recommendedName>
        <fullName evidence="10">Tol-Pal system protein TolQ</fullName>
    </recommendedName>
</protein>
<evidence type="ECO:0000256" key="2">
    <source>
        <dbReference type="ARBA" id="ARBA00010442"/>
    </source>
</evidence>
<evidence type="ECO:0000313" key="13">
    <source>
        <dbReference type="Proteomes" id="UP000245461"/>
    </source>
</evidence>
<keyword evidence="7 10" id="KW-1133">Transmembrane helix</keyword>
<dbReference type="InterPro" id="IPR014163">
    <property type="entry name" value="Tol-Pal_TolQ"/>
</dbReference>
<dbReference type="GO" id="GO:0051301">
    <property type="term" value="P:cell division"/>
    <property type="evidence" value="ECO:0007669"/>
    <property type="project" value="UniProtKB-UniRule"/>
</dbReference>
<dbReference type="PANTHER" id="PTHR30625">
    <property type="entry name" value="PROTEIN TOLQ"/>
    <property type="match status" value="1"/>
</dbReference>
<keyword evidence="3 10" id="KW-1003">Cell membrane</keyword>